<keyword evidence="2" id="KW-1185">Reference proteome</keyword>
<accession>A0ABY4X879</accession>
<name>A0ABY4X879_9SPHN</name>
<sequence>MRTPRSSPLTTAEKKLREQAMEEAATLFASQGSRAIDILSDRLLAPGRTADERRADRLALRQVEHLDRERRKASDPAVRPEWRMPLLRRAGLRLFGPSGER</sequence>
<dbReference type="EMBL" id="CP084930">
    <property type="protein sequence ID" value="USI73153.1"/>
    <property type="molecule type" value="Genomic_DNA"/>
</dbReference>
<gene>
    <name evidence="1" type="ORF">LHA26_01330</name>
</gene>
<evidence type="ECO:0000313" key="1">
    <source>
        <dbReference type="EMBL" id="USI73153.1"/>
    </source>
</evidence>
<proteinExistence type="predicted"/>
<evidence type="ECO:0000313" key="2">
    <source>
        <dbReference type="Proteomes" id="UP001056937"/>
    </source>
</evidence>
<reference evidence="1" key="1">
    <citation type="journal article" date="2022" name="Toxins">
        <title>Genomic Analysis of Sphingopyxis sp. USTB-05 for Biodegrading Cyanobacterial Hepatotoxins.</title>
        <authorList>
            <person name="Liu C."/>
            <person name="Xu Q."/>
            <person name="Zhao Z."/>
            <person name="Zhang H."/>
            <person name="Liu X."/>
            <person name="Yin C."/>
            <person name="Liu Y."/>
            <person name="Yan H."/>
        </authorList>
    </citation>
    <scope>NUCLEOTIDE SEQUENCE</scope>
    <source>
        <strain evidence="1">NBD5</strain>
    </source>
</reference>
<dbReference type="RefSeq" id="WP_252166965.1">
    <property type="nucleotide sequence ID" value="NZ_CP084930.1"/>
</dbReference>
<organism evidence="1 2">
    <name type="scientific">Sphingomonas morindae</name>
    <dbReference type="NCBI Taxonomy" id="1541170"/>
    <lineage>
        <taxon>Bacteria</taxon>
        <taxon>Pseudomonadati</taxon>
        <taxon>Pseudomonadota</taxon>
        <taxon>Alphaproteobacteria</taxon>
        <taxon>Sphingomonadales</taxon>
        <taxon>Sphingomonadaceae</taxon>
        <taxon>Sphingomonas</taxon>
    </lineage>
</organism>
<protein>
    <submittedName>
        <fullName evidence="1">Uncharacterized protein</fullName>
    </submittedName>
</protein>
<dbReference type="Proteomes" id="UP001056937">
    <property type="component" value="Chromosome 1"/>
</dbReference>